<sequence>MFQVQDNRTLVRAFTKYFRTSAFAETCVLPIIGSINYPINASMEKEPGEEGSGERSEADREADFDVYNVVRSVSKFLV</sequence>
<evidence type="ECO:0000313" key="2">
    <source>
        <dbReference type="Proteomes" id="UP001159364"/>
    </source>
</evidence>
<protein>
    <submittedName>
        <fullName evidence="1">Uncharacterized protein</fullName>
    </submittedName>
</protein>
<dbReference type="EMBL" id="JAIWQS010000001">
    <property type="protein sequence ID" value="KAJ8774876.1"/>
    <property type="molecule type" value="Genomic_DNA"/>
</dbReference>
<organism evidence="1 2">
    <name type="scientific">Erythroxylum novogranatense</name>
    <dbReference type="NCBI Taxonomy" id="1862640"/>
    <lineage>
        <taxon>Eukaryota</taxon>
        <taxon>Viridiplantae</taxon>
        <taxon>Streptophyta</taxon>
        <taxon>Embryophyta</taxon>
        <taxon>Tracheophyta</taxon>
        <taxon>Spermatophyta</taxon>
        <taxon>Magnoliopsida</taxon>
        <taxon>eudicotyledons</taxon>
        <taxon>Gunneridae</taxon>
        <taxon>Pentapetalae</taxon>
        <taxon>rosids</taxon>
        <taxon>fabids</taxon>
        <taxon>Malpighiales</taxon>
        <taxon>Erythroxylaceae</taxon>
        <taxon>Erythroxylum</taxon>
    </lineage>
</organism>
<evidence type="ECO:0000313" key="1">
    <source>
        <dbReference type="EMBL" id="KAJ8774876.1"/>
    </source>
</evidence>
<dbReference type="Proteomes" id="UP001159364">
    <property type="component" value="Linkage Group LG01"/>
</dbReference>
<proteinExistence type="predicted"/>
<accession>A0AAV8U6G1</accession>
<name>A0AAV8U6G1_9ROSI</name>
<reference evidence="1 2" key="1">
    <citation type="submission" date="2021-09" db="EMBL/GenBank/DDBJ databases">
        <title>Genomic insights and catalytic innovation underlie evolution of tropane alkaloids biosynthesis.</title>
        <authorList>
            <person name="Wang Y.-J."/>
            <person name="Tian T."/>
            <person name="Huang J.-P."/>
            <person name="Huang S.-X."/>
        </authorList>
    </citation>
    <scope>NUCLEOTIDE SEQUENCE [LARGE SCALE GENOMIC DNA]</scope>
    <source>
        <strain evidence="1">KIB-2018</strain>
        <tissue evidence="1">Leaf</tissue>
    </source>
</reference>
<gene>
    <name evidence="1" type="ORF">K2173_018135</name>
</gene>
<keyword evidence="2" id="KW-1185">Reference proteome</keyword>
<comment type="caution">
    <text evidence="1">The sequence shown here is derived from an EMBL/GenBank/DDBJ whole genome shotgun (WGS) entry which is preliminary data.</text>
</comment>
<dbReference type="AlphaFoldDB" id="A0AAV8U6G1"/>